<keyword evidence="1" id="KW-0472">Membrane</keyword>
<reference evidence="3" key="1">
    <citation type="journal article" date="2019" name="Int. J. Syst. Evol. Microbiol.">
        <title>The Global Catalogue of Microorganisms (GCM) 10K type strain sequencing project: providing services to taxonomists for standard genome sequencing and annotation.</title>
        <authorList>
            <consortium name="The Broad Institute Genomics Platform"/>
            <consortium name="The Broad Institute Genome Sequencing Center for Infectious Disease"/>
            <person name="Wu L."/>
            <person name="Ma J."/>
        </authorList>
    </citation>
    <scope>NUCLEOTIDE SEQUENCE [LARGE SCALE GENOMIC DNA]</scope>
    <source>
        <strain evidence="3">JCM 13250</strain>
    </source>
</reference>
<organism evidence="2 3">
    <name type="scientific">Luedemannella flava</name>
    <dbReference type="NCBI Taxonomy" id="349316"/>
    <lineage>
        <taxon>Bacteria</taxon>
        <taxon>Bacillati</taxon>
        <taxon>Actinomycetota</taxon>
        <taxon>Actinomycetes</taxon>
        <taxon>Micromonosporales</taxon>
        <taxon>Micromonosporaceae</taxon>
        <taxon>Luedemannella</taxon>
    </lineage>
</organism>
<sequence length="226" mass="24137">MHPEPGPQHPLAPTAGTSVLRTALVVLLGALFVALNTAIGYVMVGATWVAISTGVLLCLLFVVAVRALHRATWLSVLSLLPAFLVLVGSVQLAPELVLQQRGERHEVTILADRVVGKSHSYLLGSDKVSVLAEPLTYSGDYPPYKAGDRLTVVIDPRGVVELEDASMVDPAGKVTALVMGLTGWTLIALLAGWRGHRRRHRRARQVRHDPRGGLVGELVGGFADGD</sequence>
<evidence type="ECO:0000313" key="3">
    <source>
        <dbReference type="Proteomes" id="UP001500218"/>
    </source>
</evidence>
<keyword evidence="1" id="KW-0812">Transmembrane</keyword>
<feature type="transmembrane region" description="Helical" evidence="1">
    <location>
        <begin position="20"/>
        <end position="39"/>
    </location>
</feature>
<dbReference type="Proteomes" id="UP001500218">
    <property type="component" value="Unassembled WGS sequence"/>
</dbReference>
<evidence type="ECO:0000256" key="1">
    <source>
        <dbReference type="SAM" id="Phobius"/>
    </source>
</evidence>
<feature type="transmembrane region" description="Helical" evidence="1">
    <location>
        <begin position="72"/>
        <end position="93"/>
    </location>
</feature>
<proteinExistence type="predicted"/>
<protein>
    <recommendedName>
        <fullName evidence="4">DUF3592 domain-containing protein</fullName>
    </recommendedName>
</protein>
<gene>
    <name evidence="2" type="ORF">GCM10009682_51810</name>
</gene>
<dbReference type="RefSeq" id="WP_344137784.1">
    <property type="nucleotide sequence ID" value="NZ_BAAALT010000223.1"/>
</dbReference>
<feature type="transmembrane region" description="Helical" evidence="1">
    <location>
        <begin position="45"/>
        <end position="65"/>
    </location>
</feature>
<feature type="transmembrane region" description="Helical" evidence="1">
    <location>
        <begin position="174"/>
        <end position="193"/>
    </location>
</feature>
<keyword evidence="3" id="KW-1185">Reference proteome</keyword>
<name>A0ABP4YNS5_9ACTN</name>
<dbReference type="EMBL" id="BAAALT010000223">
    <property type="protein sequence ID" value="GAA1825662.1"/>
    <property type="molecule type" value="Genomic_DNA"/>
</dbReference>
<evidence type="ECO:0000313" key="2">
    <source>
        <dbReference type="EMBL" id="GAA1825662.1"/>
    </source>
</evidence>
<accession>A0ABP4YNS5</accession>
<keyword evidence="1" id="KW-1133">Transmembrane helix</keyword>
<evidence type="ECO:0008006" key="4">
    <source>
        <dbReference type="Google" id="ProtNLM"/>
    </source>
</evidence>
<comment type="caution">
    <text evidence="2">The sequence shown here is derived from an EMBL/GenBank/DDBJ whole genome shotgun (WGS) entry which is preliminary data.</text>
</comment>